<gene>
    <name evidence="1" type="ORF">DCF25_15775</name>
</gene>
<dbReference type="EMBL" id="QBMC01000120">
    <property type="protein sequence ID" value="PZO13690.1"/>
    <property type="molecule type" value="Genomic_DNA"/>
</dbReference>
<reference evidence="1 2" key="2">
    <citation type="submission" date="2018-06" db="EMBL/GenBank/DDBJ databases">
        <title>Metagenomic assembly of (sub)arctic Cyanobacteria and their associated microbiome from non-axenic cultures.</title>
        <authorList>
            <person name="Baurain D."/>
        </authorList>
    </citation>
    <scope>NUCLEOTIDE SEQUENCE [LARGE SCALE GENOMIC DNA]</scope>
    <source>
        <strain evidence="1">ULC129bin1</strain>
    </source>
</reference>
<comment type="caution">
    <text evidence="1">The sequence shown here is derived from an EMBL/GenBank/DDBJ whole genome shotgun (WGS) entry which is preliminary data.</text>
</comment>
<reference evidence="2" key="1">
    <citation type="submission" date="2018-04" db="EMBL/GenBank/DDBJ databases">
        <authorList>
            <person name="Cornet L."/>
        </authorList>
    </citation>
    <scope>NUCLEOTIDE SEQUENCE [LARGE SCALE GENOMIC DNA]</scope>
</reference>
<dbReference type="Proteomes" id="UP000249354">
    <property type="component" value="Unassembled WGS sequence"/>
</dbReference>
<evidence type="ECO:0000313" key="1">
    <source>
        <dbReference type="EMBL" id="PZO13690.1"/>
    </source>
</evidence>
<evidence type="ECO:0000313" key="2">
    <source>
        <dbReference type="Proteomes" id="UP000249354"/>
    </source>
</evidence>
<name>A0A2W4U3S5_9CYAN</name>
<sequence length="190" mass="20667">MKSLNSGGKWIPPLPKGKVAVVYGLKGEQITVSAQDYDLMESIVFQSLPLVQMTDSLKALKASLPGPESGLQIIPVRMGDEGTAVVLDGLVLYGLKQTVPEGKSGVEHSVIRILLDPASANSDYAKTLEDRRNLGDCQGADGLMLAAIMWEIYSLESYKELIDWNSTIPKAHRDFFTTDGWVSCAVQLEP</sequence>
<proteinExistence type="predicted"/>
<dbReference type="AlphaFoldDB" id="A0A2W4U3S5"/>
<accession>A0A2W4U3S5</accession>
<protein>
    <submittedName>
        <fullName evidence="1">Uncharacterized protein</fullName>
    </submittedName>
</protein>
<organism evidence="1 2">
    <name type="scientific">Leptolyngbya foveolarum</name>
    <dbReference type="NCBI Taxonomy" id="47253"/>
    <lineage>
        <taxon>Bacteria</taxon>
        <taxon>Bacillati</taxon>
        <taxon>Cyanobacteriota</taxon>
        <taxon>Cyanophyceae</taxon>
        <taxon>Leptolyngbyales</taxon>
        <taxon>Leptolyngbyaceae</taxon>
        <taxon>Leptolyngbya group</taxon>
        <taxon>Leptolyngbya</taxon>
    </lineage>
</organism>